<comment type="similarity">
    <text evidence="1 3">Belongs to the UPF0319 family.</text>
</comment>
<dbReference type="Pfam" id="PF09829">
    <property type="entry name" value="DUF2057"/>
    <property type="match status" value="1"/>
</dbReference>
<dbReference type="Proteomes" id="UP000241771">
    <property type="component" value="Unassembled WGS sequence"/>
</dbReference>
<dbReference type="InterPro" id="IPR018635">
    <property type="entry name" value="UPF0319"/>
</dbReference>
<feature type="chain" id="PRO_5015790341" description="UPF0319 protein C9I98_11730" evidence="3">
    <location>
        <begin position="23"/>
        <end position="236"/>
    </location>
</feature>
<dbReference type="EMBL" id="PYMA01000006">
    <property type="protein sequence ID" value="PSW19575.1"/>
    <property type="molecule type" value="Genomic_DNA"/>
</dbReference>
<dbReference type="HAMAP" id="MF_00789">
    <property type="entry name" value="UPF0319"/>
    <property type="match status" value="1"/>
</dbReference>
<evidence type="ECO:0000256" key="1">
    <source>
        <dbReference type="ARBA" id="ARBA00008490"/>
    </source>
</evidence>
<sequence length="236" mass="25900" precursor="true">MKLKPTALAIALLSPLSFPVMAEVTLELPDNIRLLAVNETEVNKGWGSIFKATEDSITLEDGKNQIVYQVDHYFYKGDKQSERYRSGPLILTFTANNEELSLAIPNFSDKVQAESYAEKPTPKLTDAKSASYPFKHDHLALKGLSINHDYAEYVKAYNQKGGVAAVTGLTAPVAATKVSATEQSPTVEKAAVATKTAQAENKGSQADLAGENLKYWFEQADPQTRKEFVSWAVQNL</sequence>
<organism evidence="4 5">
    <name type="scientific">Photobacterium sanctipauli</name>
    <dbReference type="NCBI Taxonomy" id="1342794"/>
    <lineage>
        <taxon>Bacteria</taxon>
        <taxon>Pseudomonadati</taxon>
        <taxon>Pseudomonadota</taxon>
        <taxon>Gammaproteobacteria</taxon>
        <taxon>Vibrionales</taxon>
        <taxon>Vibrionaceae</taxon>
        <taxon>Photobacterium</taxon>
    </lineage>
</organism>
<dbReference type="PANTHER" id="PTHR38108">
    <property type="entry name" value="UPF0319 PROTEIN YCCT"/>
    <property type="match status" value="1"/>
</dbReference>
<evidence type="ECO:0000256" key="2">
    <source>
        <dbReference type="ARBA" id="ARBA00022729"/>
    </source>
</evidence>
<accession>A0A2T3NTP4</accession>
<dbReference type="OrthoDB" id="7058190at2"/>
<protein>
    <recommendedName>
        <fullName evidence="3">UPF0319 protein C9I98_11730</fullName>
    </recommendedName>
</protein>
<feature type="signal peptide" evidence="3">
    <location>
        <begin position="1"/>
        <end position="22"/>
    </location>
</feature>
<evidence type="ECO:0000313" key="5">
    <source>
        <dbReference type="Proteomes" id="UP000241771"/>
    </source>
</evidence>
<comment type="caution">
    <text evidence="4">The sequence shown here is derived from an EMBL/GenBank/DDBJ whole genome shotgun (WGS) entry which is preliminary data.</text>
</comment>
<evidence type="ECO:0000313" key="4">
    <source>
        <dbReference type="EMBL" id="PSW19575.1"/>
    </source>
</evidence>
<reference evidence="4 5" key="1">
    <citation type="submission" date="2018-01" db="EMBL/GenBank/DDBJ databases">
        <title>Whole genome sequencing of Histamine producing bacteria.</title>
        <authorList>
            <person name="Butler K."/>
        </authorList>
    </citation>
    <scope>NUCLEOTIDE SEQUENCE [LARGE SCALE GENOMIC DNA]</scope>
    <source>
        <strain evidence="4 5">DSM 100436</strain>
    </source>
</reference>
<keyword evidence="2 3" id="KW-0732">Signal</keyword>
<dbReference type="PANTHER" id="PTHR38108:SF1">
    <property type="entry name" value="UPF0319 PROTEIN YCCT"/>
    <property type="match status" value="1"/>
</dbReference>
<keyword evidence="5" id="KW-1185">Reference proteome</keyword>
<evidence type="ECO:0000256" key="3">
    <source>
        <dbReference type="HAMAP-Rule" id="MF_00789"/>
    </source>
</evidence>
<proteinExistence type="inferred from homology"/>
<dbReference type="RefSeq" id="WP_051902548.1">
    <property type="nucleotide sequence ID" value="NZ_JGVO01001082.1"/>
</dbReference>
<name>A0A2T3NTP4_9GAMM</name>
<gene>
    <name evidence="4" type="ORF">C9I98_11730</name>
</gene>
<dbReference type="AlphaFoldDB" id="A0A2T3NTP4"/>